<accession>A0ABD3LUF3</accession>
<evidence type="ECO:0000256" key="3">
    <source>
        <dbReference type="ARBA" id="ARBA00006365"/>
    </source>
</evidence>
<dbReference type="AlphaFoldDB" id="A0ABD3LUF3"/>
<feature type="domain" description="Alpha-carbonic anhydrase" evidence="6">
    <location>
        <begin position="40"/>
        <end position="280"/>
    </location>
</feature>
<dbReference type="Pfam" id="PF00194">
    <property type="entry name" value="Carb_anhydrase"/>
    <property type="match status" value="1"/>
</dbReference>
<dbReference type="SMART" id="SM01057">
    <property type="entry name" value="Carb_anhydrase"/>
    <property type="match status" value="1"/>
</dbReference>
<proteinExistence type="inferred from homology"/>
<comment type="similarity">
    <text evidence="3">Belongs to the alpha-class carbonic anhydrase family.</text>
</comment>
<evidence type="ECO:0000256" key="4">
    <source>
        <dbReference type="ARBA" id="ARBA00048348"/>
    </source>
</evidence>
<dbReference type="GO" id="GO:0009570">
    <property type="term" value="C:chloroplast stroma"/>
    <property type="evidence" value="ECO:0007669"/>
    <property type="project" value="UniProtKB-SubCell"/>
</dbReference>
<organism evidence="7 8">
    <name type="scientific">Eucalyptus globulus</name>
    <name type="common">Tasmanian blue gum</name>
    <dbReference type="NCBI Taxonomy" id="34317"/>
    <lineage>
        <taxon>Eukaryota</taxon>
        <taxon>Viridiplantae</taxon>
        <taxon>Streptophyta</taxon>
        <taxon>Embryophyta</taxon>
        <taxon>Tracheophyta</taxon>
        <taxon>Spermatophyta</taxon>
        <taxon>Magnoliopsida</taxon>
        <taxon>eudicotyledons</taxon>
        <taxon>Gunneridae</taxon>
        <taxon>Pentapetalae</taxon>
        <taxon>rosids</taxon>
        <taxon>malvids</taxon>
        <taxon>Myrtales</taxon>
        <taxon>Myrtaceae</taxon>
        <taxon>Myrtoideae</taxon>
        <taxon>Eucalypteae</taxon>
        <taxon>Eucalyptus</taxon>
    </lineage>
</organism>
<sequence>MEHASRAANPILLFAFSVFFLLAPSSAATFSMPGEVEDEREFDYIAGSEKGPKHWGELRKEWEACKKGEMQMPIDLSSRRVKVIPKLGEIQRSYKPSNATLKNRGHDISLQWDVGNVGSIKINGTGYFLQQCHWHSPSSIPLMAEGPLYEMELHMVHVSTDPNVENNIAVVGLLYKTGRPDAFLSKLMDNIWSMVDQEGERKMGVFNPRKIKMGGKSYLRYMGSLTVPPCTEGVVWTINNKIGTVSKDQIKLLREAVHDHAEKNARPVQPLNRREIHLYQPKEAAARY</sequence>
<comment type="catalytic activity">
    <reaction evidence="4">
        <text>hydrogencarbonate + H(+) = CO2 + H2O</text>
        <dbReference type="Rhea" id="RHEA:10748"/>
        <dbReference type="ChEBI" id="CHEBI:15377"/>
        <dbReference type="ChEBI" id="CHEBI:15378"/>
        <dbReference type="ChEBI" id="CHEBI:16526"/>
        <dbReference type="ChEBI" id="CHEBI:17544"/>
        <dbReference type="EC" id="4.2.1.1"/>
    </reaction>
</comment>
<dbReference type="InterPro" id="IPR041891">
    <property type="entry name" value="Alpha_CA_prokaryot-like"/>
</dbReference>
<dbReference type="Proteomes" id="UP001634007">
    <property type="component" value="Unassembled WGS sequence"/>
</dbReference>
<dbReference type="InterPro" id="IPR001148">
    <property type="entry name" value="CA_dom"/>
</dbReference>
<dbReference type="GO" id="GO:0004089">
    <property type="term" value="F:carbonate dehydratase activity"/>
    <property type="evidence" value="ECO:0007669"/>
    <property type="project" value="UniProtKB-EC"/>
</dbReference>
<gene>
    <name evidence="7" type="ORF">ACJRO7_001285</name>
</gene>
<evidence type="ECO:0000256" key="5">
    <source>
        <dbReference type="SAM" id="SignalP"/>
    </source>
</evidence>
<reference evidence="7 8" key="1">
    <citation type="submission" date="2024-11" db="EMBL/GenBank/DDBJ databases">
        <title>Chromosome-level genome assembly of Eucalyptus globulus Labill. provides insights into its genome evolution.</title>
        <authorList>
            <person name="Li X."/>
        </authorList>
    </citation>
    <scope>NUCLEOTIDE SEQUENCE [LARGE SCALE GENOMIC DNA]</scope>
    <source>
        <strain evidence="7">CL2024</strain>
        <tissue evidence="7">Fresh tender leaves</tissue>
    </source>
</reference>
<comment type="caution">
    <text evidence="7">The sequence shown here is derived from an EMBL/GenBank/DDBJ whole genome shotgun (WGS) entry which is preliminary data.</text>
</comment>
<evidence type="ECO:0000256" key="1">
    <source>
        <dbReference type="ARBA" id="ARBA00002904"/>
    </source>
</evidence>
<evidence type="ECO:0000313" key="8">
    <source>
        <dbReference type="Proteomes" id="UP001634007"/>
    </source>
</evidence>
<dbReference type="CDD" id="cd03124">
    <property type="entry name" value="alpha_CA_prokaryotic_like"/>
    <property type="match status" value="1"/>
</dbReference>
<dbReference type="SUPFAM" id="SSF51069">
    <property type="entry name" value="Carbonic anhydrase"/>
    <property type="match status" value="1"/>
</dbReference>
<keyword evidence="5" id="KW-0732">Signal</keyword>
<dbReference type="PANTHER" id="PTHR18952">
    <property type="entry name" value="CARBONIC ANHYDRASE"/>
    <property type="match status" value="1"/>
</dbReference>
<dbReference type="InterPro" id="IPR023561">
    <property type="entry name" value="Carbonic_anhydrase_a-class"/>
</dbReference>
<dbReference type="EMBL" id="JBJKBG010000001">
    <property type="protein sequence ID" value="KAL3754016.1"/>
    <property type="molecule type" value="Genomic_DNA"/>
</dbReference>
<evidence type="ECO:0000313" key="7">
    <source>
        <dbReference type="EMBL" id="KAL3754016.1"/>
    </source>
</evidence>
<feature type="chain" id="PRO_5044777401" description="Alpha-carbonic anhydrase domain-containing protein" evidence="5">
    <location>
        <begin position="28"/>
        <end position="288"/>
    </location>
</feature>
<protein>
    <recommendedName>
        <fullName evidence="6">Alpha-carbonic anhydrase domain-containing protein</fullName>
    </recommendedName>
</protein>
<feature type="signal peptide" evidence="5">
    <location>
        <begin position="1"/>
        <end position="27"/>
    </location>
</feature>
<evidence type="ECO:0000259" key="6">
    <source>
        <dbReference type="PROSITE" id="PS51144"/>
    </source>
</evidence>
<dbReference type="InterPro" id="IPR036398">
    <property type="entry name" value="CA_dom_sf"/>
</dbReference>
<dbReference type="PANTHER" id="PTHR18952:SF201">
    <property type="entry name" value="CARBONIC ANHYDRASE"/>
    <property type="match status" value="1"/>
</dbReference>
<dbReference type="PROSITE" id="PS51144">
    <property type="entry name" value="ALPHA_CA_2"/>
    <property type="match status" value="1"/>
</dbReference>
<dbReference type="Gene3D" id="3.10.200.10">
    <property type="entry name" value="Alpha carbonic anhydrase"/>
    <property type="match status" value="1"/>
</dbReference>
<comment type="function">
    <text evidence="1">Reversible hydration of carbon dioxide.</text>
</comment>
<evidence type="ECO:0000256" key="2">
    <source>
        <dbReference type="ARBA" id="ARBA00004470"/>
    </source>
</evidence>
<comment type="subcellular location">
    <subcellularLocation>
        <location evidence="2">Plastid</location>
        <location evidence="2">Chloroplast stroma</location>
    </subcellularLocation>
</comment>
<name>A0ABD3LUF3_EUCGL</name>
<keyword evidence="8" id="KW-1185">Reference proteome</keyword>